<dbReference type="InterPro" id="IPR057326">
    <property type="entry name" value="KR_dom"/>
</dbReference>
<dbReference type="EMBL" id="BAABKZ010000001">
    <property type="protein sequence ID" value="GAA5086564.1"/>
    <property type="molecule type" value="Genomic_DNA"/>
</dbReference>
<feature type="domain" description="Ketoreductase" evidence="3">
    <location>
        <begin position="28"/>
        <end position="211"/>
    </location>
</feature>
<dbReference type="SUPFAM" id="SSF51735">
    <property type="entry name" value="NAD(P)-binding Rossmann-fold domains"/>
    <property type="match status" value="1"/>
</dbReference>
<proteinExistence type="inferred from homology"/>
<evidence type="ECO:0000313" key="4">
    <source>
        <dbReference type="EMBL" id="GAA5086564.1"/>
    </source>
</evidence>
<dbReference type="CDD" id="cd05233">
    <property type="entry name" value="SDR_c"/>
    <property type="match status" value="1"/>
</dbReference>
<dbReference type="PANTHER" id="PTHR42760:SF133">
    <property type="entry name" value="3-OXOACYL-[ACYL-CARRIER-PROTEIN] REDUCTASE"/>
    <property type="match status" value="1"/>
</dbReference>
<organism evidence="4 5">
    <name type="scientific">Microbacterium yannicii</name>
    <dbReference type="NCBI Taxonomy" id="671622"/>
    <lineage>
        <taxon>Bacteria</taxon>
        <taxon>Bacillati</taxon>
        <taxon>Actinomycetota</taxon>
        <taxon>Actinomycetes</taxon>
        <taxon>Micrococcales</taxon>
        <taxon>Microbacteriaceae</taxon>
        <taxon>Microbacterium</taxon>
    </lineage>
</organism>
<dbReference type="Gene3D" id="3.40.50.720">
    <property type="entry name" value="NAD(P)-binding Rossmann-like Domain"/>
    <property type="match status" value="1"/>
</dbReference>
<evidence type="ECO:0000259" key="3">
    <source>
        <dbReference type="SMART" id="SM00822"/>
    </source>
</evidence>
<sequence length="270" mass="27993">MTTTPDTALAVETPADVVNADWLGLHGARVLVAGAGGIGGACALAYARAGASVAVVDRDQRALDAIGAELAAADARHELIRADLTEHGSGERVVAEVVEQLGGLDVLLHAVGINDRRPILEFTEDEWDHILRVNLSSVFGLAQAAGRRMVAQGFGRVLALSSVSGLLAHHSHGPYAASKGGINQLLRVMAREWAASGVTVNALAPGYIETPLTAGELAKPGKRADLESLVPAGRLGTPDELTGPALFLSSRHAGFITGHVMYIDGGRTLV</sequence>
<dbReference type="PRINTS" id="PR00080">
    <property type="entry name" value="SDRFAMILY"/>
</dbReference>
<comment type="caution">
    <text evidence="4">The sequence shown here is derived from an EMBL/GenBank/DDBJ whole genome shotgun (WGS) entry which is preliminary data.</text>
</comment>
<dbReference type="SMART" id="SM00822">
    <property type="entry name" value="PKS_KR"/>
    <property type="match status" value="1"/>
</dbReference>
<keyword evidence="5" id="KW-1185">Reference proteome</keyword>
<evidence type="ECO:0000256" key="2">
    <source>
        <dbReference type="ARBA" id="ARBA00023002"/>
    </source>
</evidence>
<dbReference type="InterPro" id="IPR036291">
    <property type="entry name" value="NAD(P)-bd_dom_sf"/>
</dbReference>
<dbReference type="Pfam" id="PF13561">
    <property type="entry name" value="adh_short_C2"/>
    <property type="match status" value="1"/>
</dbReference>
<comment type="similarity">
    <text evidence="1">Belongs to the short-chain dehydrogenases/reductases (SDR) family.</text>
</comment>
<dbReference type="PROSITE" id="PS00061">
    <property type="entry name" value="ADH_SHORT"/>
    <property type="match status" value="1"/>
</dbReference>
<keyword evidence="2" id="KW-0560">Oxidoreductase</keyword>
<dbReference type="RefSeq" id="WP_194412530.1">
    <property type="nucleotide sequence ID" value="NZ_BAABKZ010000001.1"/>
</dbReference>
<gene>
    <name evidence="4" type="ORF">GCM10025760_06680</name>
</gene>
<protein>
    <submittedName>
        <fullName evidence="4">Glucose 1-dehydrogenase</fullName>
    </submittedName>
</protein>
<dbReference type="PRINTS" id="PR00081">
    <property type="entry name" value="GDHRDH"/>
</dbReference>
<evidence type="ECO:0000313" key="5">
    <source>
        <dbReference type="Proteomes" id="UP001501407"/>
    </source>
</evidence>
<reference evidence="5" key="1">
    <citation type="journal article" date="2019" name="Int. J. Syst. Evol. Microbiol.">
        <title>The Global Catalogue of Microorganisms (GCM) 10K type strain sequencing project: providing services to taxonomists for standard genome sequencing and annotation.</title>
        <authorList>
            <consortium name="The Broad Institute Genomics Platform"/>
            <consortium name="The Broad Institute Genome Sequencing Center for Infectious Disease"/>
            <person name="Wu L."/>
            <person name="Ma J."/>
        </authorList>
    </citation>
    <scope>NUCLEOTIDE SEQUENCE [LARGE SCALE GENOMIC DNA]</scope>
    <source>
        <strain evidence="5">JCM 18959</strain>
    </source>
</reference>
<dbReference type="InterPro" id="IPR020904">
    <property type="entry name" value="Sc_DH/Rdtase_CS"/>
</dbReference>
<evidence type="ECO:0000256" key="1">
    <source>
        <dbReference type="ARBA" id="ARBA00006484"/>
    </source>
</evidence>
<dbReference type="Proteomes" id="UP001501407">
    <property type="component" value="Unassembled WGS sequence"/>
</dbReference>
<name>A0ABP9LYW9_9MICO</name>
<dbReference type="InterPro" id="IPR002347">
    <property type="entry name" value="SDR_fam"/>
</dbReference>
<dbReference type="PANTHER" id="PTHR42760">
    <property type="entry name" value="SHORT-CHAIN DEHYDROGENASES/REDUCTASES FAMILY MEMBER"/>
    <property type="match status" value="1"/>
</dbReference>
<accession>A0ABP9LYW9</accession>